<evidence type="ECO:0000256" key="2">
    <source>
        <dbReference type="ARBA" id="ARBA00023015"/>
    </source>
</evidence>
<name>A0A1S2Y9A2_CICAR</name>
<evidence type="ECO:0000313" key="9">
    <source>
        <dbReference type="Proteomes" id="UP000087171"/>
    </source>
</evidence>
<evidence type="ECO:0000256" key="3">
    <source>
        <dbReference type="ARBA" id="ARBA00023054"/>
    </source>
</evidence>
<dbReference type="GO" id="GO:0003677">
    <property type="term" value="F:DNA binding"/>
    <property type="evidence" value="ECO:0007669"/>
    <property type="project" value="UniProtKB-KW"/>
</dbReference>
<dbReference type="RefSeq" id="XP_004501440.1">
    <property type="nucleotide sequence ID" value="XM_004501383.3"/>
</dbReference>
<keyword evidence="9" id="KW-1185">Reference proteome</keyword>
<keyword evidence="10" id="KW-0418">Kinase</keyword>
<dbReference type="KEGG" id="cam:101503746"/>
<feature type="domain" description="RWP-RK" evidence="8">
    <location>
        <begin position="343"/>
        <end position="428"/>
    </location>
</feature>
<keyword evidence="4" id="KW-0238">DNA-binding</keyword>
<evidence type="ECO:0000256" key="5">
    <source>
        <dbReference type="ARBA" id="ARBA00023163"/>
    </source>
</evidence>
<dbReference type="Pfam" id="PF02042">
    <property type="entry name" value="RWP-RK"/>
    <property type="match status" value="1"/>
</dbReference>
<dbReference type="GO" id="GO:0003700">
    <property type="term" value="F:DNA-binding transcription factor activity"/>
    <property type="evidence" value="ECO:0007669"/>
    <property type="project" value="InterPro"/>
</dbReference>
<evidence type="ECO:0000256" key="6">
    <source>
        <dbReference type="ARBA" id="ARBA00023242"/>
    </source>
</evidence>
<dbReference type="AlphaFoldDB" id="A0A1S2Y9A2"/>
<keyword evidence="2" id="KW-0805">Transcription regulation</keyword>
<feature type="compositionally biased region" description="Acidic residues" evidence="7">
    <location>
        <begin position="332"/>
        <end position="341"/>
    </location>
</feature>
<comment type="function">
    <text evidence="1">Putative transcription factor.</text>
</comment>
<feature type="compositionally biased region" description="Polar residues" evidence="7">
    <location>
        <begin position="342"/>
        <end position="353"/>
    </location>
</feature>
<keyword evidence="5" id="KW-0804">Transcription</keyword>
<reference evidence="10" key="2">
    <citation type="submission" date="2025-08" db="UniProtKB">
        <authorList>
            <consortium name="RefSeq"/>
        </authorList>
    </citation>
    <scope>IDENTIFICATION</scope>
    <source>
        <tissue evidence="10">Etiolated seedlings</tissue>
    </source>
</reference>
<dbReference type="GO" id="GO:0016301">
    <property type="term" value="F:kinase activity"/>
    <property type="evidence" value="ECO:0007669"/>
    <property type="project" value="UniProtKB-KW"/>
</dbReference>
<evidence type="ECO:0000256" key="4">
    <source>
        <dbReference type="ARBA" id="ARBA00023125"/>
    </source>
</evidence>
<feature type="region of interest" description="Disordered" evidence="7">
    <location>
        <begin position="318"/>
        <end position="354"/>
    </location>
</feature>
<evidence type="ECO:0000256" key="1">
    <source>
        <dbReference type="ARBA" id="ARBA00004049"/>
    </source>
</evidence>
<dbReference type="PROSITE" id="PS51519">
    <property type="entry name" value="RWP_RK"/>
    <property type="match status" value="1"/>
</dbReference>
<dbReference type="PaxDb" id="3827-XP_004501440.1"/>
<evidence type="ECO:0000259" key="8">
    <source>
        <dbReference type="PROSITE" id="PS51519"/>
    </source>
</evidence>
<reference evidence="9" key="1">
    <citation type="journal article" date="2013" name="Nat. Biotechnol.">
        <title>Draft genome sequence of chickpea (Cicer arietinum) provides a resource for trait improvement.</title>
        <authorList>
            <person name="Varshney R.K."/>
            <person name="Song C."/>
            <person name="Saxena R.K."/>
            <person name="Azam S."/>
            <person name="Yu S."/>
            <person name="Sharpe A.G."/>
            <person name="Cannon S."/>
            <person name="Baek J."/>
            <person name="Rosen B.D."/>
            <person name="Tar'an B."/>
            <person name="Millan T."/>
            <person name="Zhang X."/>
            <person name="Ramsay L.D."/>
            <person name="Iwata A."/>
            <person name="Wang Y."/>
            <person name="Nelson W."/>
            <person name="Farmer A.D."/>
            <person name="Gaur P.M."/>
            <person name="Soderlund C."/>
            <person name="Penmetsa R.V."/>
            <person name="Xu C."/>
            <person name="Bharti A.K."/>
            <person name="He W."/>
            <person name="Winter P."/>
            <person name="Zhao S."/>
            <person name="Hane J.K."/>
            <person name="Carrasquilla-Garcia N."/>
            <person name="Condie J.A."/>
            <person name="Upadhyaya H.D."/>
            <person name="Luo M.C."/>
            <person name="Thudi M."/>
            <person name="Gowda C.L."/>
            <person name="Singh N.P."/>
            <person name="Lichtenzveig J."/>
            <person name="Gali K.K."/>
            <person name="Rubio J."/>
            <person name="Nadarajan N."/>
            <person name="Dolezel J."/>
            <person name="Bansal K.C."/>
            <person name="Xu X."/>
            <person name="Edwards D."/>
            <person name="Zhang G."/>
            <person name="Kahl G."/>
            <person name="Gil J."/>
            <person name="Singh K.B."/>
            <person name="Datta S.K."/>
            <person name="Jackson S.A."/>
            <person name="Wang J."/>
            <person name="Cook D.R."/>
        </authorList>
    </citation>
    <scope>NUCLEOTIDE SEQUENCE [LARGE SCALE GENOMIC DNA]</scope>
    <source>
        <strain evidence="9">cv. CDC Frontier</strain>
    </source>
</reference>
<keyword evidence="6" id="KW-0539">Nucleus</keyword>
<dbReference type="InterPro" id="IPR003035">
    <property type="entry name" value="RWP-RK_dom"/>
</dbReference>
<keyword evidence="10" id="KW-0808">Transferase</keyword>
<dbReference type="eggNOG" id="ENOG502S030">
    <property type="taxonomic scope" value="Eukaryota"/>
</dbReference>
<accession>A0A1S2Y9A2</accession>
<keyword evidence="3" id="KW-0175">Coiled coil</keyword>
<evidence type="ECO:0000313" key="10">
    <source>
        <dbReference type="RefSeq" id="XP_004501440.1"/>
    </source>
</evidence>
<gene>
    <name evidence="10" type="primary">LOC101503746</name>
</gene>
<organism evidence="9 10">
    <name type="scientific">Cicer arietinum</name>
    <name type="common">Chickpea</name>
    <name type="synonym">Garbanzo</name>
    <dbReference type="NCBI Taxonomy" id="3827"/>
    <lineage>
        <taxon>Eukaryota</taxon>
        <taxon>Viridiplantae</taxon>
        <taxon>Streptophyta</taxon>
        <taxon>Embryophyta</taxon>
        <taxon>Tracheophyta</taxon>
        <taxon>Spermatophyta</taxon>
        <taxon>Magnoliopsida</taxon>
        <taxon>eudicotyledons</taxon>
        <taxon>Gunneridae</taxon>
        <taxon>Pentapetalae</taxon>
        <taxon>rosids</taxon>
        <taxon>fabids</taxon>
        <taxon>Fabales</taxon>
        <taxon>Fabaceae</taxon>
        <taxon>Papilionoideae</taxon>
        <taxon>50 kb inversion clade</taxon>
        <taxon>NPAAA clade</taxon>
        <taxon>Hologalegina</taxon>
        <taxon>IRL clade</taxon>
        <taxon>Cicereae</taxon>
        <taxon>Cicer</taxon>
    </lineage>
</organism>
<protein>
    <submittedName>
        <fullName evidence="10">Hybrid signal transduction histidine kinase A</fullName>
    </submittedName>
</protein>
<dbReference type="PANTHER" id="PTHR46373">
    <property type="entry name" value="PROTEIN RKD4"/>
    <property type="match status" value="1"/>
</dbReference>
<dbReference type="Proteomes" id="UP000087171">
    <property type="component" value="Chromosome Ca5"/>
</dbReference>
<dbReference type="PANTHER" id="PTHR46373:SF5">
    <property type="entry name" value="RWP-RK DOMAIN PROTEIN"/>
    <property type="match status" value="1"/>
</dbReference>
<proteinExistence type="predicted"/>
<dbReference type="GeneID" id="101503746"/>
<evidence type="ECO:0000256" key="7">
    <source>
        <dbReference type="SAM" id="MobiDB-lite"/>
    </source>
</evidence>
<sequence>MEDIRFQFSDPYERPISPSFFNMSNPTLADLSINNNNGPTAMSHQNHHEVFQQRQNSNYNGVLQQRQSGNYNDPFSNSLLSQQNHHGVIQQGHGSNFDQFPTPLSHQQNNRGSNNDDLFTIIQQSKLNHHEVLQQGQGGNNNNNNNNETFSHPMVEDQNVNNNFTFGGNNFEVGSTSQIHDNQNQPANDIPVLLNHAEVLALDQWPPAPLPYFCSCCHVLREIIHANGIQFEKLEIHGRLGLITHAIHHQTPVNGDAPIYQMVDFCRRSLEEIKIFLAQYCVERNRAGYFILQDPMSAYYETLCTGLDWIEDLNMEDPVDANNNNNQNNSDEIVEPQEQEGENGTPTKKNLSVQRKKAGKLTLNDLCDLFHLPIEEASECVKLCPTVVKKTCRKAGLARWPYRKVKSILKQIELLGSQLHTQDPATRARTQEEINRLKHEMIQHCGGQIPTAMYNIPPLQQQQHQQQ</sequence>
<dbReference type="InterPro" id="IPR044607">
    <property type="entry name" value="RKD-like"/>
</dbReference>
<dbReference type="OrthoDB" id="6270329at2759"/>